<organism evidence="1 2">
    <name type="scientific">Diphasiastrum complanatum</name>
    <name type="common">Issler's clubmoss</name>
    <name type="synonym">Lycopodium complanatum</name>
    <dbReference type="NCBI Taxonomy" id="34168"/>
    <lineage>
        <taxon>Eukaryota</taxon>
        <taxon>Viridiplantae</taxon>
        <taxon>Streptophyta</taxon>
        <taxon>Embryophyta</taxon>
        <taxon>Tracheophyta</taxon>
        <taxon>Lycopodiopsida</taxon>
        <taxon>Lycopodiales</taxon>
        <taxon>Lycopodiaceae</taxon>
        <taxon>Lycopodioideae</taxon>
        <taxon>Diphasiastrum</taxon>
    </lineage>
</organism>
<gene>
    <name evidence="1" type="ORF">O6H91_15G086200</name>
</gene>
<keyword evidence="2" id="KW-1185">Reference proteome</keyword>
<name>A0ACC2BKK4_DIPCM</name>
<sequence>MIIIFEPPLHLLMSDNNYGMSQFDDFNSRFDPSIAIIIFVVMTSLIIFGFVAVYISVCLASERDTDSLEHPSSGQRQERLSQGLDKAMIASLPCLRYSSVQKGKQEKVITECPVCLTEFGENEYIRFLPRCGHAFHLDCIDMWLFSHSNCPLCRRSLLPLTNYCHTFEMDIESAVFESRNSRLIGRSSHSSPEGPCELSVAINDAAAEPNNINKTSDRVTIEQSSLVVSRDLEEVILEQLLASREGKRACRESASRRSYSAGASNSSEQKALRGTSQFDPNLNMTNRLIHAKSCSNIVDYVI</sequence>
<evidence type="ECO:0000313" key="2">
    <source>
        <dbReference type="Proteomes" id="UP001162992"/>
    </source>
</evidence>
<protein>
    <submittedName>
        <fullName evidence="1">Uncharacterized protein</fullName>
    </submittedName>
</protein>
<accession>A0ACC2BKK4</accession>
<proteinExistence type="predicted"/>
<dbReference type="EMBL" id="CM055106">
    <property type="protein sequence ID" value="KAJ7530242.1"/>
    <property type="molecule type" value="Genomic_DNA"/>
</dbReference>
<evidence type="ECO:0000313" key="1">
    <source>
        <dbReference type="EMBL" id="KAJ7530242.1"/>
    </source>
</evidence>
<dbReference type="Proteomes" id="UP001162992">
    <property type="component" value="Chromosome 15"/>
</dbReference>
<comment type="caution">
    <text evidence="1">The sequence shown here is derived from an EMBL/GenBank/DDBJ whole genome shotgun (WGS) entry which is preliminary data.</text>
</comment>
<reference evidence="2" key="1">
    <citation type="journal article" date="2024" name="Proc. Natl. Acad. Sci. U.S.A.">
        <title>Extraordinary preservation of gene collinearity over three hundred million years revealed in homosporous lycophytes.</title>
        <authorList>
            <person name="Li C."/>
            <person name="Wickell D."/>
            <person name="Kuo L.Y."/>
            <person name="Chen X."/>
            <person name="Nie B."/>
            <person name="Liao X."/>
            <person name="Peng D."/>
            <person name="Ji J."/>
            <person name="Jenkins J."/>
            <person name="Williams M."/>
            <person name="Shu S."/>
            <person name="Plott C."/>
            <person name="Barry K."/>
            <person name="Rajasekar S."/>
            <person name="Grimwood J."/>
            <person name="Han X."/>
            <person name="Sun S."/>
            <person name="Hou Z."/>
            <person name="He W."/>
            <person name="Dai G."/>
            <person name="Sun C."/>
            <person name="Schmutz J."/>
            <person name="Leebens-Mack J.H."/>
            <person name="Li F.W."/>
            <person name="Wang L."/>
        </authorList>
    </citation>
    <scope>NUCLEOTIDE SEQUENCE [LARGE SCALE GENOMIC DNA]</scope>
    <source>
        <strain evidence="2">cv. PW_Plant_1</strain>
    </source>
</reference>